<evidence type="ECO:0000313" key="12">
    <source>
        <dbReference type="Proteomes" id="UP001304300"/>
    </source>
</evidence>
<evidence type="ECO:0000256" key="7">
    <source>
        <dbReference type="ARBA" id="ARBA00023027"/>
    </source>
</evidence>
<protein>
    <recommendedName>
        <fullName evidence="2">NADH:ubiquinone reductase (non-electrogenic)</fullName>
        <ecNumber evidence="2">1.6.5.9</ecNumber>
    </recommendedName>
</protein>
<sequence length="439" mass="47382">MGINVTNKEAERILIVGGGFGGVSAAKELKDLPVEVGVIDRRNYHLFQPLLYQVATAALNPSDIASPIRRIFRHQKNVGVFLGEVDQVDLSGQCIRIDGESVPFDYLVLAAGATHSYFGNDQWAKYAPGLKTIDDATEIRRRFLLAFEAAEVETDPEARSACLTFIVVGAGPTGCELAGAMAEIAHNIIPADFRHIDTTTARVILIEGGPRVLGAMSEKCSKAAHEQLESLGVEIMLNTSVTEIQEDGVRCGETFVAAQNVLWAAGVKASPLGESLGVELDRSGRVIVNPDLSIPEHPNVFVIGDQAAAKCAKTGKPIPGVAQGAMQGGAFVGKIIRKEFEAKQRSESSPKRNAFTYFDKGNLATIGRNKAVADAFGVKLKGLPAWIIWAAVHILFLVNFRSKVAVAISWCWTYLFSDRGARLITGKSKIAIKRPPKFE</sequence>
<evidence type="ECO:0000256" key="3">
    <source>
        <dbReference type="ARBA" id="ARBA00022630"/>
    </source>
</evidence>
<evidence type="ECO:0000256" key="5">
    <source>
        <dbReference type="ARBA" id="ARBA00022946"/>
    </source>
</evidence>
<evidence type="ECO:0000256" key="4">
    <source>
        <dbReference type="ARBA" id="ARBA00022827"/>
    </source>
</evidence>
<evidence type="ECO:0000259" key="9">
    <source>
        <dbReference type="Pfam" id="PF07992"/>
    </source>
</evidence>
<dbReference type="GO" id="GO:0050136">
    <property type="term" value="F:NADH dehydrogenase (quinone) (non-electrogenic) activity"/>
    <property type="evidence" value="ECO:0007669"/>
    <property type="project" value="UniProtKB-EC"/>
</dbReference>
<gene>
    <name evidence="11" type="ORF">RZN69_12420</name>
</gene>
<dbReference type="RefSeq" id="WP_317831307.1">
    <property type="nucleotide sequence ID" value="NZ_CP136920.1"/>
</dbReference>
<dbReference type="Pfam" id="PF22366">
    <property type="entry name" value="NDH2_C"/>
    <property type="match status" value="1"/>
</dbReference>
<keyword evidence="3" id="KW-0285">Flavoprotein</keyword>
<dbReference type="InterPro" id="IPR023753">
    <property type="entry name" value="FAD/NAD-binding_dom"/>
</dbReference>
<dbReference type="KEGG" id="puo:RZN69_12420"/>
<keyword evidence="6 11" id="KW-0560">Oxidoreductase</keyword>
<dbReference type="PRINTS" id="PR00411">
    <property type="entry name" value="PNDRDTASEI"/>
</dbReference>
<evidence type="ECO:0000256" key="1">
    <source>
        <dbReference type="ARBA" id="ARBA00005272"/>
    </source>
</evidence>
<evidence type="ECO:0000256" key="8">
    <source>
        <dbReference type="ARBA" id="ARBA00047599"/>
    </source>
</evidence>
<proteinExistence type="inferred from homology"/>
<reference evidence="11 12" key="1">
    <citation type="submission" date="2023-10" db="EMBL/GenBank/DDBJ databases">
        <title>Rubellicoccus peritrichatus gen. nov., sp. nov., isolated from an algae of coral reef tank.</title>
        <authorList>
            <person name="Luo J."/>
        </authorList>
    </citation>
    <scope>NUCLEOTIDE SEQUENCE [LARGE SCALE GENOMIC DNA]</scope>
    <source>
        <strain evidence="11 12">CR14</strain>
    </source>
</reference>
<accession>A0AAQ3QRK4</accession>
<dbReference type="PANTHER" id="PTHR43706:SF47">
    <property type="entry name" value="EXTERNAL NADH-UBIQUINONE OXIDOREDUCTASE 1, MITOCHONDRIAL-RELATED"/>
    <property type="match status" value="1"/>
</dbReference>
<feature type="domain" description="External alternative NADH-ubiquinone oxidoreductase-like C-terminal" evidence="10">
    <location>
        <begin position="360"/>
        <end position="417"/>
    </location>
</feature>
<dbReference type="PRINTS" id="PR00368">
    <property type="entry name" value="FADPNR"/>
</dbReference>
<feature type="domain" description="FAD/NAD(P)-binding" evidence="9">
    <location>
        <begin position="12"/>
        <end position="329"/>
    </location>
</feature>
<evidence type="ECO:0000313" key="11">
    <source>
        <dbReference type="EMBL" id="WOO39421.1"/>
    </source>
</evidence>
<dbReference type="InterPro" id="IPR036188">
    <property type="entry name" value="FAD/NAD-bd_sf"/>
</dbReference>
<dbReference type="Proteomes" id="UP001304300">
    <property type="component" value="Chromosome"/>
</dbReference>
<comment type="similarity">
    <text evidence="1">Belongs to the NADH dehydrogenase family.</text>
</comment>
<name>A0AAQ3QRK4_9BACT</name>
<dbReference type="AlphaFoldDB" id="A0AAQ3QRK4"/>
<dbReference type="InterPro" id="IPR045024">
    <property type="entry name" value="NDH-2"/>
</dbReference>
<dbReference type="EMBL" id="CP136920">
    <property type="protein sequence ID" value="WOO39421.1"/>
    <property type="molecule type" value="Genomic_DNA"/>
</dbReference>
<comment type="catalytic activity">
    <reaction evidence="8">
        <text>a quinone + NADH + H(+) = a quinol + NAD(+)</text>
        <dbReference type="Rhea" id="RHEA:46160"/>
        <dbReference type="ChEBI" id="CHEBI:15378"/>
        <dbReference type="ChEBI" id="CHEBI:24646"/>
        <dbReference type="ChEBI" id="CHEBI:57540"/>
        <dbReference type="ChEBI" id="CHEBI:57945"/>
        <dbReference type="ChEBI" id="CHEBI:132124"/>
        <dbReference type="EC" id="1.6.5.9"/>
    </reaction>
</comment>
<dbReference type="EC" id="1.6.5.9" evidence="2"/>
<keyword evidence="5" id="KW-0809">Transit peptide</keyword>
<dbReference type="SUPFAM" id="SSF51905">
    <property type="entry name" value="FAD/NAD(P)-binding domain"/>
    <property type="match status" value="1"/>
</dbReference>
<keyword evidence="7" id="KW-0520">NAD</keyword>
<keyword evidence="4" id="KW-0274">FAD</keyword>
<evidence type="ECO:0000256" key="6">
    <source>
        <dbReference type="ARBA" id="ARBA00023002"/>
    </source>
</evidence>
<dbReference type="Pfam" id="PF07992">
    <property type="entry name" value="Pyr_redox_2"/>
    <property type="match status" value="1"/>
</dbReference>
<evidence type="ECO:0000256" key="2">
    <source>
        <dbReference type="ARBA" id="ARBA00012637"/>
    </source>
</evidence>
<keyword evidence="12" id="KW-1185">Reference proteome</keyword>
<evidence type="ECO:0000259" key="10">
    <source>
        <dbReference type="Pfam" id="PF22366"/>
    </source>
</evidence>
<dbReference type="PANTHER" id="PTHR43706">
    <property type="entry name" value="NADH DEHYDROGENASE"/>
    <property type="match status" value="1"/>
</dbReference>
<dbReference type="InterPro" id="IPR054585">
    <property type="entry name" value="NDH2-like_C"/>
</dbReference>
<organism evidence="11 12">
    <name type="scientific">Rubellicoccus peritrichatus</name>
    <dbReference type="NCBI Taxonomy" id="3080537"/>
    <lineage>
        <taxon>Bacteria</taxon>
        <taxon>Pseudomonadati</taxon>
        <taxon>Verrucomicrobiota</taxon>
        <taxon>Opitutia</taxon>
        <taxon>Puniceicoccales</taxon>
        <taxon>Cerasicoccaceae</taxon>
        <taxon>Rubellicoccus</taxon>
    </lineage>
</organism>
<dbReference type="Gene3D" id="3.50.50.100">
    <property type="match status" value="1"/>
</dbReference>